<dbReference type="InterPro" id="IPR050116">
    <property type="entry name" value="DNA_polymerase-Y"/>
</dbReference>
<dbReference type="GO" id="GO:0000287">
    <property type="term" value="F:magnesium ion binding"/>
    <property type="evidence" value="ECO:0007669"/>
    <property type="project" value="UniProtKB-UniRule"/>
</dbReference>
<keyword evidence="12 16" id="KW-0239">DNA-directed DNA polymerase</keyword>
<evidence type="ECO:0000256" key="2">
    <source>
        <dbReference type="ARBA" id="ARBA00010945"/>
    </source>
</evidence>
<dbReference type="NCBIfam" id="NF010731">
    <property type="entry name" value="PRK14133.1"/>
    <property type="match status" value="1"/>
</dbReference>
<accession>A0A949U1N7</accession>
<dbReference type="GO" id="GO:0005829">
    <property type="term" value="C:cytosol"/>
    <property type="evidence" value="ECO:0007669"/>
    <property type="project" value="TreeGrafter"/>
</dbReference>
<evidence type="ECO:0000256" key="3">
    <source>
        <dbReference type="ARBA" id="ARBA00011245"/>
    </source>
</evidence>
<protein>
    <recommendedName>
        <fullName evidence="16">DNA polymerase IV</fullName>
        <shortName evidence="16">Pol IV</shortName>
        <ecNumber evidence="16">2.7.7.7</ecNumber>
    </recommendedName>
</protein>
<name>A0A949U1N7_9CLOT</name>
<evidence type="ECO:0000256" key="15">
    <source>
        <dbReference type="ARBA" id="ARBA00049244"/>
    </source>
</evidence>
<keyword evidence="9 16" id="KW-0479">Metal-binding</keyword>
<comment type="similarity">
    <text evidence="2 16">Belongs to the DNA polymerase type-Y family.</text>
</comment>
<dbReference type="GO" id="GO:0003684">
    <property type="term" value="F:damaged DNA binding"/>
    <property type="evidence" value="ECO:0007669"/>
    <property type="project" value="InterPro"/>
</dbReference>
<keyword evidence="11 16" id="KW-0460">Magnesium</keyword>
<dbReference type="AlphaFoldDB" id="A0A949U1N7"/>
<evidence type="ECO:0000256" key="1">
    <source>
        <dbReference type="ARBA" id="ARBA00004496"/>
    </source>
</evidence>
<feature type="binding site" evidence="16">
    <location>
        <position position="10"/>
    </location>
    <ligand>
        <name>Mg(2+)</name>
        <dbReference type="ChEBI" id="CHEBI:18420"/>
    </ligand>
</feature>
<feature type="binding site" evidence="16">
    <location>
        <position position="104"/>
    </location>
    <ligand>
        <name>Mg(2+)</name>
        <dbReference type="ChEBI" id="CHEBI:18420"/>
    </ligand>
</feature>
<keyword evidence="5 16" id="KW-0963">Cytoplasm</keyword>
<dbReference type="Pfam" id="PF00817">
    <property type="entry name" value="IMS"/>
    <property type="match status" value="1"/>
</dbReference>
<evidence type="ECO:0000313" key="18">
    <source>
        <dbReference type="EMBL" id="MBV7274679.1"/>
    </source>
</evidence>
<evidence type="ECO:0000256" key="9">
    <source>
        <dbReference type="ARBA" id="ARBA00022723"/>
    </source>
</evidence>
<evidence type="ECO:0000256" key="12">
    <source>
        <dbReference type="ARBA" id="ARBA00022932"/>
    </source>
</evidence>
<dbReference type="CDD" id="cd03586">
    <property type="entry name" value="PolY_Pol_IV_kappa"/>
    <property type="match status" value="1"/>
</dbReference>
<evidence type="ECO:0000256" key="10">
    <source>
        <dbReference type="ARBA" id="ARBA00022763"/>
    </source>
</evidence>
<comment type="function">
    <text evidence="16">Poorly processive, error-prone DNA polymerase involved in untargeted mutagenesis. Copies undamaged DNA at stalled replication forks, which arise in vivo from mismatched or misaligned primer ends. These misaligned primers can be extended by PolIV. Exhibits no 3'-5' exonuclease (proofreading) activity. May be involved in translesional synthesis, in conjunction with the beta clamp from PolIII.</text>
</comment>
<dbReference type="RefSeq" id="WP_218321740.1">
    <property type="nucleotide sequence ID" value="NZ_JAEEGC010000094.1"/>
</dbReference>
<keyword evidence="7 16" id="KW-0548">Nucleotidyltransferase</keyword>
<comment type="subunit">
    <text evidence="3 16">Monomer.</text>
</comment>
<evidence type="ECO:0000259" key="17">
    <source>
        <dbReference type="PROSITE" id="PS50173"/>
    </source>
</evidence>
<comment type="subcellular location">
    <subcellularLocation>
        <location evidence="1 16">Cytoplasm</location>
    </subcellularLocation>
</comment>
<evidence type="ECO:0000256" key="7">
    <source>
        <dbReference type="ARBA" id="ARBA00022695"/>
    </source>
</evidence>
<dbReference type="Pfam" id="PF11799">
    <property type="entry name" value="IMS_C"/>
    <property type="match status" value="1"/>
</dbReference>
<dbReference type="GO" id="GO:0003887">
    <property type="term" value="F:DNA-directed DNA polymerase activity"/>
    <property type="evidence" value="ECO:0007669"/>
    <property type="project" value="UniProtKB-UniRule"/>
</dbReference>
<feature type="domain" description="UmuC" evidence="17">
    <location>
        <begin position="6"/>
        <end position="183"/>
    </location>
</feature>
<evidence type="ECO:0000256" key="5">
    <source>
        <dbReference type="ARBA" id="ARBA00022490"/>
    </source>
</evidence>
<dbReference type="InterPro" id="IPR017961">
    <property type="entry name" value="DNA_pol_Y-fam_little_finger"/>
</dbReference>
<evidence type="ECO:0000256" key="14">
    <source>
        <dbReference type="ARBA" id="ARBA00023204"/>
    </source>
</evidence>
<evidence type="ECO:0000256" key="4">
    <source>
        <dbReference type="ARBA" id="ARBA00022457"/>
    </source>
</evidence>
<dbReference type="EC" id="2.7.7.7" evidence="16"/>
<dbReference type="PROSITE" id="PS50173">
    <property type="entry name" value="UMUC"/>
    <property type="match status" value="1"/>
</dbReference>
<evidence type="ECO:0000256" key="11">
    <source>
        <dbReference type="ARBA" id="ARBA00022842"/>
    </source>
</evidence>
<dbReference type="FunFam" id="3.40.1170.60:FF:000001">
    <property type="entry name" value="DNA polymerase IV"/>
    <property type="match status" value="1"/>
</dbReference>
<dbReference type="GO" id="GO:0009432">
    <property type="term" value="P:SOS response"/>
    <property type="evidence" value="ECO:0007669"/>
    <property type="project" value="TreeGrafter"/>
</dbReference>
<evidence type="ECO:0000256" key="8">
    <source>
        <dbReference type="ARBA" id="ARBA00022705"/>
    </source>
</evidence>
<comment type="caution">
    <text evidence="18">The sequence shown here is derived from an EMBL/GenBank/DDBJ whole genome shotgun (WGS) entry which is preliminary data.</text>
</comment>
<keyword evidence="6 16" id="KW-0808">Transferase</keyword>
<keyword evidence="4 16" id="KW-0515">Mutator protein</keyword>
<evidence type="ECO:0000313" key="19">
    <source>
        <dbReference type="Proteomes" id="UP000694308"/>
    </source>
</evidence>
<comment type="cofactor">
    <cofactor evidence="16">
        <name>Mg(2+)</name>
        <dbReference type="ChEBI" id="CHEBI:18420"/>
    </cofactor>
    <text evidence="16">Binds 2 magnesium ions per subunit.</text>
</comment>
<sequence>MSERVILHVDMDAFFASVEVIDTPKLKGKPVIVGGRSERGVVATCSYEARKYGVRSAMPIYMAKAQCPNGIYLPTRINRYKEVSREIFKIFYEITPYVEPLSIDEAYLDITELNKDPVSVAMFIKEMVVKATGLTISVGISYNKFLAKLASDWNKPNGLKIITKDMIPKVLLPLPINKIYGLGKKSTNKLNSIGIFTIEDLYTLAPDFLTEFFGKYGIEIYKRIRGIDNRKVEISRETKSIGRETTLKSDTKNKKELEVYIKSFCSSISRTLSIKGLSGKTLTLKIKTSTFENHTKNKTLPFYISKEEDILRESLDILYSIDLNEEIRLIGVSISSLKEMNLQQLSLF</sequence>
<evidence type="ECO:0000256" key="6">
    <source>
        <dbReference type="ARBA" id="ARBA00022679"/>
    </source>
</evidence>
<keyword evidence="19" id="KW-1185">Reference proteome</keyword>
<comment type="catalytic activity">
    <reaction evidence="15 16">
        <text>DNA(n) + a 2'-deoxyribonucleoside 5'-triphosphate = DNA(n+1) + diphosphate</text>
        <dbReference type="Rhea" id="RHEA:22508"/>
        <dbReference type="Rhea" id="RHEA-COMP:17339"/>
        <dbReference type="Rhea" id="RHEA-COMP:17340"/>
        <dbReference type="ChEBI" id="CHEBI:33019"/>
        <dbReference type="ChEBI" id="CHEBI:61560"/>
        <dbReference type="ChEBI" id="CHEBI:173112"/>
        <dbReference type="EC" id="2.7.7.7"/>
    </reaction>
</comment>
<dbReference type="PANTHER" id="PTHR11076">
    <property type="entry name" value="DNA REPAIR POLYMERASE UMUC / TRANSFERASE FAMILY MEMBER"/>
    <property type="match status" value="1"/>
</dbReference>
<dbReference type="InterPro" id="IPR022880">
    <property type="entry name" value="DNApol_IV"/>
</dbReference>
<dbReference type="PANTHER" id="PTHR11076:SF33">
    <property type="entry name" value="DNA POLYMERASE KAPPA"/>
    <property type="match status" value="1"/>
</dbReference>
<dbReference type="NCBIfam" id="NF002677">
    <property type="entry name" value="PRK02406.1"/>
    <property type="match status" value="1"/>
</dbReference>
<dbReference type="EMBL" id="JAEEGC010000094">
    <property type="protein sequence ID" value="MBV7274679.1"/>
    <property type="molecule type" value="Genomic_DNA"/>
</dbReference>
<dbReference type="InterPro" id="IPR001126">
    <property type="entry name" value="UmuC"/>
</dbReference>
<evidence type="ECO:0000256" key="13">
    <source>
        <dbReference type="ARBA" id="ARBA00023125"/>
    </source>
</evidence>
<dbReference type="Proteomes" id="UP000694308">
    <property type="component" value="Unassembled WGS sequence"/>
</dbReference>
<dbReference type="GO" id="GO:0006261">
    <property type="term" value="P:DNA-templated DNA replication"/>
    <property type="evidence" value="ECO:0007669"/>
    <property type="project" value="UniProtKB-UniRule"/>
</dbReference>
<keyword evidence="8 16" id="KW-0235">DNA replication</keyword>
<organism evidence="18 19">
    <name type="scientific">Clostridium thailandense</name>
    <dbReference type="NCBI Taxonomy" id="2794346"/>
    <lineage>
        <taxon>Bacteria</taxon>
        <taxon>Bacillati</taxon>
        <taxon>Bacillota</taxon>
        <taxon>Clostridia</taxon>
        <taxon>Eubacteriales</taxon>
        <taxon>Clostridiaceae</taxon>
        <taxon>Clostridium</taxon>
    </lineage>
</organism>
<keyword evidence="13 16" id="KW-0238">DNA-binding</keyword>
<dbReference type="GO" id="GO:0042276">
    <property type="term" value="P:error-prone translesion synthesis"/>
    <property type="evidence" value="ECO:0007669"/>
    <property type="project" value="TreeGrafter"/>
</dbReference>
<dbReference type="HAMAP" id="MF_01113">
    <property type="entry name" value="DNApol_IV"/>
    <property type="match status" value="1"/>
</dbReference>
<proteinExistence type="inferred from homology"/>
<feature type="site" description="Substrate discrimination" evidence="16">
    <location>
        <position position="15"/>
    </location>
</feature>
<gene>
    <name evidence="16" type="primary">dinB</name>
    <name evidence="18" type="ORF">I6U48_17430</name>
</gene>
<keyword evidence="10 16" id="KW-0227">DNA damage</keyword>
<feature type="active site" evidence="16">
    <location>
        <position position="105"/>
    </location>
</feature>
<dbReference type="FunFam" id="3.30.1490.100:FF:000004">
    <property type="entry name" value="DNA polymerase IV"/>
    <property type="match status" value="1"/>
</dbReference>
<dbReference type="GO" id="GO:0006281">
    <property type="term" value="P:DNA repair"/>
    <property type="evidence" value="ECO:0007669"/>
    <property type="project" value="UniProtKB-UniRule"/>
</dbReference>
<keyword evidence="14 16" id="KW-0234">DNA repair</keyword>
<evidence type="ECO:0000256" key="16">
    <source>
        <dbReference type="HAMAP-Rule" id="MF_01113"/>
    </source>
</evidence>
<reference evidence="18" key="1">
    <citation type="submission" date="2020-12" db="EMBL/GenBank/DDBJ databases">
        <title>Clostridium thailandense sp. nov., a novel acetogenic bacterium isolated from peat land soil in Thailand.</title>
        <authorList>
            <person name="Chaikitkaew S."/>
            <person name="Birkeland N.K."/>
        </authorList>
    </citation>
    <scope>NUCLEOTIDE SEQUENCE</scope>
    <source>
        <strain evidence="18">PL3</strain>
    </source>
</reference>